<feature type="region of interest" description="Disordered" evidence="1">
    <location>
        <begin position="12"/>
        <end position="66"/>
    </location>
</feature>
<proteinExistence type="predicted"/>
<evidence type="ECO:0000313" key="3">
    <source>
        <dbReference type="Proteomes" id="UP000324897"/>
    </source>
</evidence>
<evidence type="ECO:0000313" key="2">
    <source>
        <dbReference type="EMBL" id="TVU44202.1"/>
    </source>
</evidence>
<name>A0A5J9W656_9POAL</name>
<sequence length="135" mass="14343">MLACIACVKEDGGREDAAGDTPTCRDPVKSLTSQRGRGVTFAGSAPKTGDMSSPLDPGPAGPAAMDDILLSSQPEHDYRGPAGVPWWHPIDGHGRVHARRHGGPRVGVQTESWQQRGLTLTRLAACFFCFLHPSA</sequence>
<dbReference type="Gramene" id="TVU44202">
    <property type="protein sequence ID" value="TVU44202"/>
    <property type="gene ID" value="EJB05_03637"/>
</dbReference>
<keyword evidence="3" id="KW-1185">Reference proteome</keyword>
<dbReference type="Proteomes" id="UP000324897">
    <property type="component" value="Chromosome 5"/>
</dbReference>
<dbReference type="AlphaFoldDB" id="A0A5J9W656"/>
<organism evidence="2 3">
    <name type="scientific">Eragrostis curvula</name>
    <name type="common">weeping love grass</name>
    <dbReference type="NCBI Taxonomy" id="38414"/>
    <lineage>
        <taxon>Eukaryota</taxon>
        <taxon>Viridiplantae</taxon>
        <taxon>Streptophyta</taxon>
        <taxon>Embryophyta</taxon>
        <taxon>Tracheophyta</taxon>
        <taxon>Spermatophyta</taxon>
        <taxon>Magnoliopsida</taxon>
        <taxon>Liliopsida</taxon>
        <taxon>Poales</taxon>
        <taxon>Poaceae</taxon>
        <taxon>PACMAD clade</taxon>
        <taxon>Chloridoideae</taxon>
        <taxon>Eragrostideae</taxon>
        <taxon>Eragrostidinae</taxon>
        <taxon>Eragrostis</taxon>
    </lineage>
</organism>
<reference evidence="2 3" key="1">
    <citation type="journal article" date="2019" name="Sci. Rep.">
        <title>A high-quality genome of Eragrostis curvula grass provides insights into Poaceae evolution and supports new strategies to enhance forage quality.</title>
        <authorList>
            <person name="Carballo J."/>
            <person name="Santos B.A.C.M."/>
            <person name="Zappacosta D."/>
            <person name="Garbus I."/>
            <person name="Selva J.P."/>
            <person name="Gallo C.A."/>
            <person name="Diaz A."/>
            <person name="Albertini E."/>
            <person name="Caccamo M."/>
            <person name="Echenique V."/>
        </authorList>
    </citation>
    <scope>NUCLEOTIDE SEQUENCE [LARGE SCALE GENOMIC DNA]</scope>
    <source>
        <strain evidence="3">cv. Victoria</strain>
        <tissue evidence="2">Leaf</tissue>
    </source>
</reference>
<gene>
    <name evidence="2" type="ORF">EJB05_03637</name>
</gene>
<comment type="caution">
    <text evidence="2">The sequence shown here is derived from an EMBL/GenBank/DDBJ whole genome shotgun (WGS) entry which is preliminary data.</text>
</comment>
<dbReference type="EMBL" id="RWGY01000004">
    <property type="protein sequence ID" value="TVU44202.1"/>
    <property type="molecule type" value="Genomic_DNA"/>
</dbReference>
<accession>A0A5J9W656</accession>
<protein>
    <submittedName>
        <fullName evidence="2">Uncharacterized protein</fullName>
    </submittedName>
</protein>
<evidence type="ECO:0000256" key="1">
    <source>
        <dbReference type="SAM" id="MobiDB-lite"/>
    </source>
</evidence>
<feature type="non-terminal residue" evidence="2">
    <location>
        <position position="1"/>
    </location>
</feature>